<gene>
    <name evidence="5" type="ORF">ACFOOQ_16475</name>
</gene>
<keyword evidence="3 5" id="KW-0067">ATP-binding</keyword>
<dbReference type="InterPro" id="IPR003593">
    <property type="entry name" value="AAA+_ATPase"/>
</dbReference>
<evidence type="ECO:0000256" key="2">
    <source>
        <dbReference type="ARBA" id="ARBA00022741"/>
    </source>
</evidence>
<evidence type="ECO:0000313" key="5">
    <source>
        <dbReference type="EMBL" id="MFC3677154.1"/>
    </source>
</evidence>
<accession>A0ABV7VIE2</accession>
<organism evidence="5 6">
    <name type="scientific">Ferrovibrio xuzhouensis</name>
    <dbReference type="NCBI Taxonomy" id="1576914"/>
    <lineage>
        <taxon>Bacteria</taxon>
        <taxon>Pseudomonadati</taxon>
        <taxon>Pseudomonadota</taxon>
        <taxon>Alphaproteobacteria</taxon>
        <taxon>Rhodospirillales</taxon>
        <taxon>Rhodospirillaceae</taxon>
        <taxon>Ferrovibrio</taxon>
    </lineage>
</organism>
<name>A0ABV7VIE2_9PROT</name>
<dbReference type="EMBL" id="JBHRYJ010000003">
    <property type="protein sequence ID" value="MFC3677154.1"/>
    <property type="molecule type" value="Genomic_DNA"/>
</dbReference>
<dbReference type="Pfam" id="PF00005">
    <property type="entry name" value="ABC_tran"/>
    <property type="match status" value="1"/>
</dbReference>
<evidence type="ECO:0000313" key="6">
    <source>
        <dbReference type="Proteomes" id="UP001595711"/>
    </source>
</evidence>
<dbReference type="Gene3D" id="3.40.50.300">
    <property type="entry name" value="P-loop containing nucleotide triphosphate hydrolases"/>
    <property type="match status" value="1"/>
</dbReference>
<dbReference type="PANTHER" id="PTHR42781">
    <property type="entry name" value="SPERMIDINE/PUTRESCINE IMPORT ATP-BINDING PROTEIN POTA"/>
    <property type="match status" value="1"/>
</dbReference>
<dbReference type="RefSeq" id="WP_379728639.1">
    <property type="nucleotide sequence ID" value="NZ_JBHRYJ010000003.1"/>
</dbReference>
<keyword evidence="6" id="KW-1185">Reference proteome</keyword>
<dbReference type="GO" id="GO:0005524">
    <property type="term" value="F:ATP binding"/>
    <property type="evidence" value="ECO:0007669"/>
    <property type="project" value="UniProtKB-KW"/>
</dbReference>
<reference evidence="6" key="1">
    <citation type="journal article" date="2019" name="Int. J. Syst. Evol. Microbiol.">
        <title>The Global Catalogue of Microorganisms (GCM) 10K type strain sequencing project: providing services to taxonomists for standard genome sequencing and annotation.</title>
        <authorList>
            <consortium name="The Broad Institute Genomics Platform"/>
            <consortium name="The Broad Institute Genome Sequencing Center for Infectious Disease"/>
            <person name="Wu L."/>
            <person name="Ma J."/>
        </authorList>
    </citation>
    <scope>NUCLEOTIDE SEQUENCE [LARGE SCALE GENOMIC DNA]</scope>
    <source>
        <strain evidence="6">KCTC 42182</strain>
    </source>
</reference>
<dbReference type="InterPro" id="IPR017871">
    <property type="entry name" value="ABC_transporter-like_CS"/>
</dbReference>
<protein>
    <submittedName>
        <fullName evidence="5">ATP-binding cassette domain-containing protein</fullName>
    </submittedName>
</protein>
<feature type="domain" description="ABC transporter" evidence="4">
    <location>
        <begin position="14"/>
        <end position="231"/>
    </location>
</feature>
<evidence type="ECO:0000259" key="4">
    <source>
        <dbReference type="PROSITE" id="PS50893"/>
    </source>
</evidence>
<dbReference type="PROSITE" id="PS50893">
    <property type="entry name" value="ABC_TRANSPORTER_2"/>
    <property type="match status" value="1"/>
</dbReference>
<dbReference type="PANTHER" id="PTHR42781:SF4">
    <property type="entry name" value="SPERMIDINE_PUTRESCINE IMPORT ATP-BINDING PROTEIN POTA"/>
    <property type="match status" value="1"/>
</dbReference>
<proteinExistence type="predicted"/>
<sequence>MNFQPIQPVQPGALQLAGVTISISGQLGVLVQDLCLAIAPGDIATIMGPSGAGKSTLLAYVGGFMDRAAFDGSGRVAIGAEVIDHKPAEERRLGVLFQDAILFPHLSVGGNLLFGLPRTRLKSRRERRAAAADALASAGLADFIDRDPATLSGGQKARVALLRTLLSEPRALLLDEPFGKLDVDLRGEFRAFVFAHVVERRLPTLLVTHDPADATDAGGPLIRLDAVKEHAR</sequence>
<dbReference type="InterPro" id="IPR003439">
    <property type="entry name" value="ABC_transporter-like_ATP-bd"/>
</dbReference>
<dbReference type="PROSITE" id="PS00211">
    <property type="entry name" value="ABC_TRANSPORTER_1"/>
    <property type="match status" value="1"/>
</dbReference>
<dbReference type="InterPro" id="IPR027417">
    <property type="entry name" value="P-loop_NTPase"/>
</dbReference>
<evidence type="ECO:0000256" key="3">
    <source>
        <dbReference type="ARBA" id="ARBA00022840"/>
    </source>
</evidence>
<comment type="caution">
    <text evidence="5">The sequence shown here is derived from an EMBL/GenBank/DDBJ whole genome shotgun (WGS) entry which is preliminary data.</text>
</comment>
<evidence type="ECO:0000256" key="1">
    <source>
        <dbReference type="ARBA" id="ARBA00022448"/>
    </source>
</evidence>
<keyword evidence="1" id="KW-0813">Transport</keyword>
<keyword evidence="2" id="KW-0547">Nucleotide-binding</keyword>
<dbReference type="InterPro" id="IPR050093">
    <property type="entry name" value="ABC_SmlMolc_Importer"/>
</dbReference>
<dbReference type="SMART" id="SM00382">
    <property type="entry name" value="AAA"/>
    <property type="match status" value="1"/>
</dbReference>
<dbReference type="SUPFAM" id="SSF52540">
    <property type="entry name" value="P-loop containing nucleoside triphosphate hydrolases"/>
    <property type="match status" value="1"/>
</dbReference>
<dbReference type="Proteomes" id="UP001595711">
    <property type="component" value="Unassembled WGS sequence"/>
</dbReference>